<accession>A0AA43ZSL8</accession>
<dbReference type="InterPro" id="IPR000835">
    <property type="entry name" value="HTH_MarR-typ"/>
</dbReference>
<dbReference type="Pfam" id="PF12802">
    <property type="entry name" value="MarR_2"/>
    <property type="match status" value="1"/>
</dbReference>
<dbReference type="SMART" id="SM00347">
    <property type="entry name" value="HTH_MARR"/>
    <property type="match status" value="1"/>
</dbReference>
<evidence type="ECO:0000256" key="2">
    <source>
        <dbReference type="ARBA" id="ARBA00023125"/>
    </source>
</evidence>
<dbReference type="Proteomes" id="UP001171751">
    <property type="component" value="Unassembled WGS sequence"/>
</dbReference>
<evidence type="ECO:0000259" key="4">
    <source>
        <dbReference type="PROSITE" id="PS50995"/>
    </source>
</evidence>
<dbReference type="PANTHER" id="PTHR42756">
    <property type="entry name" value="TRANSCRIPTIONAL REGULATOR, MARR"/>
    <property type="match status" value="1"/>
</dbReference>
<dbReference type="PROSITE" id="PS01117">
    <property type="entry name" value="HTH_MARR_1"/>
    <property type="match status" value="1"/>
</dbReference>
<keyword evidence="3" id="KW-0804">Transcription</keyword>
<protein>
    <submittedName>
        <fullName evidence="5">MarR family winged helix-turn-helix transcriptional regulator</fullName>
    </submittedName>
</protein>
<keyword evidence="2" id="KW-0238">DNA-binding</keyword>
<dbReference type="PRINTS" id="PR00598">
    <property type="entry name" value="HTHMARR"/>
</dbReference>
<reference evidence="5" key="1">
    <citation type="submission" date="2023-07" db="EMBL/GenBank/DDBJ databases">
        <title>Between Cages and Wild: Unraveling the Impact of Captivity on Animal Microbiomes and Antimicrobial Resistance.</title>
        <authorList>
            <person name="Schmartz G.P."/>
            <person name="Rehner J."/>
            <person name="Schuff M.J."/>
            <person name="Becker S.L."/>
            <person name="Kravczyk M."/>
            <person name="Gurevich A."/>
            <person name="Francke R."/>
            <person name="Mueller R."/>
            <person name="Keller V."/>
            <person name="Keller A."/>
        </authorList>
    </citation>
    <scope>NUCLEOTIDE SEQUENCE</scope>
    <source>
        <strain evidence="5">S39M_St_73</strain>
    </source>
</reference>
<dbReference type="Gene3D" id="1.10.10.10">
    <property type="entry name" value="Winged helix-like DNA-binding domain superfamily/Winged helix DNA-binding domain"/>
    <property type="match status" value="1"/>
</dbReference>
<sequence>MIFNEVAIIEESALKNSPFSDLTVHEMHTIEAIGLSGRRNTSDVARRLKVTLGTVSVAVNNLVNKGYVERSRDPKDRRIYLLKLTKNGRVLYRVHHKLHMDMVKHTIHGFDKEEVAVLKAGLRNLYDYLKKAKMNLAKEEDNYE</sequence>
<feature type="domain" description="HTH marR-type" evidence="4">
    <location>
        <begin position="1"/>
        <end position="127"/>
    </location>
</feature>
<dbReference type="GO" id="GO:0003677">
    <property type="term" value="F:DNA binding"/>
    <property type="evidence" value="ECO:0007669"/>
    <property type="project" value="UniProtKB-KW"/>
</dbReference>
<evidence type="ECO:0000256" key="3">
    <source>
        <dbReference type="ARBA" id="ARBA00023163"/>
    </source>
</evidence>
<proteinExistence type="predicted"/>
<dbReference type="InterPro" id="IPR023187">
    <property type="entry name" value="Tscrpt_reg_MarR-type_CS"/>
</dbReference>
<name>A0AA43ZSL8_9LACT</name>
<dbReference type="PANTHER" id="PTHR42756:SF1">
    <property type="entry name" value="TRANSCRIPTIONAL REPRESSOR OF EMRAB OPERON"/>
    <property type="match status" value="1"/>
</dbReference>
<dbReference type="AlphaFoldDB" id="A0AA43ZSL8"/>
<evidence type="ECO:0000256" key="1">
    <source>
        <dbReference type="ARBA" id="ARBA00023015"/>
    </source>
</evidence>
<evidence type="ECO:0000313" key="6">
    <source>
        <dbReference type="Proteomes" id="UP001171751"/>
    </source>
</evidence>
<comment type="caution">
    <text evidence="5">The sequence shown here is derived from an EMBL/GenBank/DDBJ whole genome shotgun (WGS) entry which is preliminary data.</text>
</comment>
<dbReference type="PROSITE" id="PS50995">
    <property type="entry name" value="HTH_MARR_2"/>
    <property type="match status" value="1"/>
</dbReference>
<organism evidence="5 6">
    <name type="scientific">Atopococcus tabaci</name>
    <dbReference type="NCBI Taxonomy" id="269774"/>
    <lineage>
        <taxon>Bacteria</taxon>
        <taxon>Bacillati</taxon>
        <taxon>Bacillota</taxon>
        <taxon>Bacilli</taxon>
        <taxon>Lactobacillales</taxon>
        <taxon>Carnobacteriaceae</taxon>
        <taxon>Atopococcus</taxon>
    </lineage>
</organism>
<evidence type="ECO:0000313" key="5">
    <source>
        <dbReference type="EMBL" id="MDO5457143.1"/>
    </source>
</evidence>
<dbReference type="EMBL" id="JAUNQW010000006">
    <property type="protein sequence ID" value="MDO5457143.1"/>
    <property type="molecule type" value="Genomic_DNA"/>
</dbReference>
<keyword evidence="1" id="KW-0805">Transcription regulation</keyword>
<dbReference type="SUPFAM" id="SSF46785">
    <property type="entry name" value="Winged helix' DNA-binding domain"/>
    <property type="match status" value="1"/>
</dbReference>
<dbReference type="GO" id="GO:0003700">
    <property type="term" value="F:DNA-binding transcription factor activity"/>
    <property type="evidence" value="ECO:0007669"/>
    <property type="project" value="InterPro"/>
</dbReference>
<keyword evidence="6" id="KW-1185">Reference proteome</keyword>
<dbReference type="InterPro" id="IPR036390">
    <property type="entry name" value="WH_DNA-bd_sf"/>
</dbReference>
<gene>
    <name evidence="5" type="ORF">Q4F26_02250</name>
</gene>
<dbReference type="InterPro" id="IPR036388">
    <property type="entry name" value="WH-like_DNA-bd_sf"/>
</dbReference>